<reference evidence="2 3" key="1">
    <citation type="submission" date="2015-07" db="EMBL/GenBank/DDBJ databases">
        <title>Emmonsia species relationships and genome sequence.</title>
        <authorList>
            <person name="Cuomo C.A."/>
            <person name="Schwartz I.S."/>
            <person name="Kenyon C."/>
            <person name="de Hoog G.S."/>
            <person name="Govender N.P."/>
            <person name="Botha A."/>
            <person name="Moreno L."/>
            <person name="de Vries M."/>
            <person name="Munoz J.F."/>
            <person name="Stielow J.B."/>
        </authorList>
    </citation>
    <scope>NUCLEOTIDE SEQUENCE [LARGE SCALE GENOMIC DNA]</scope>
    <source>
        <strain evidence="2 3">CBS 136260</strain>
    </source>
</reference>
<dbReference type="AlphaFoldDB" id="A0A1B7P409"/>
<evidence type="ECO:0000313" key="2">
    <source>
        <dbReference type="EMBL" id="OAX83764.1"/>
    </source>
</evidence>
<feature type="region of interest" description="Disordered" evidence="1">
    <location>
        <begin position="21"/>
        <end position="62"/>
    </location>
</feature>
<name>A0A1B7P409_9EURO</name>
<feature type="compositionally biased region" description="Basic and acidic residues" evidence="1">
    <location>
        <begin position="34"/>
        <end position="62"/>
    </location>
</feature>
<protein>
    <submittedName>
        <fullName evidence="2">Uncharacterized protein</fullName>
    </submittedName>
</protein>
<organism evidence="2 3">
    <name type="scientific">Emergomyces africanus</name>
    <dbReference type="NCBI Taxonomy" id="1955775"/>
    <lineage>
        <taxon>Eukaryota</taxon>
        <taxon>Fungi</taxon>
        <taxon>Dikarya</taxon>
        <taxon>Ascomycota</taxon>
        <taxon>Pezizomycotina</taxon>
        <taxon>Eurotiomycetes</taxon>
        <taxon>Eurotiomycetidae</taxon>
        <taxon>Onygenales</taxon>
        <taxon>Ajellomycetaceae</taxon>
        <taxon>Emergomyces</taxon>
    </lineage>
</organism>
<gene>
    <name evidence="2" type="ORF">ACJ72_01879</name>
</gene>
<dbReference type="OrthoDB" id="4206888at2759"/>
<evidence type="ECO:0000256" key="1">
    <source>
        <dbReference type="SAM" id="MobiDB-lite"/>
    </source>
</evidence>
<evidence type="ECO:0000313" key="3">
    <source>
        <dbReference type="Proteomes" id="UP000091918"/>
    </source>
</evidence>
<accession>A0A1B7P409</accession>
<keyword evidence="3" id="KW-1185">Reference proteome</keyword>
<comment type="caution">
    <text evidence="2">The sequence shown here is derived from an EMBL/GenBank/DDBJ whole genome shotgun (WGS) entry which is preliminary data.</text>
</comment>
<proteinExistence type="predicted"/>
<dbReference type="STRING" id="1658172.A0A1B7P409"/>
<sequence length="125" mass="13877">MPAFHEIDGCGLSNNRSDYTEDVFLEHSNNNTEETERTDSNDSEDSKDSKNSDDSDKEISEDDKLSSFKYYEIKKTVPSTQKDHLIAPNFFQDAKGPDGSPAVATRQACYDGAMGARGIYSYQGS</sequence>
<dbReference type="EMBL" id="LGUA01000139">
    <property type="protein sequence ID" value="OAX83764.1"/>
    <property type="molecule type" value="Genomic_DNA"/>
</dbReference>
<dbReference type="Proteomes" id="UP000091918">
    <property type="component" value="Unassembled WGS sequence"/>
</dbReference>